<dbReference type="PROSITE" id="PS51234">
    <property type="entry name" value="TSP3"/>
    <property type="match status" value="6"/>
</dbReference>
<gene>
    <name evidence="4" type="ORF">AB5I84_03100</name>
</gene>
<dbReference type="InterPro" id="IPR003367">
    <property type="entry name" value="Thrombospondin_3-like_rpt"/>
</dbReference>
<keyword evidence="1 3" id="KW-0732">Signal</keyword>
<feature type="chain" id="PRO_5047537501" evidence="3">
    <location>
        <begin position="23"/>
        <end position="475"/>
    </location>
</feature>
<accession>A0ABV4AF15</accession>
<dbReference type="EMBL" id="JBGCUO010000001">
    <property type="protein sequence ID" value="MEY1661132.1"/>
    <property type="molecule type" value="Genomic_DNA"/>
</dbReference>
<dbReference type="PANTHER" id="PTHR10199">
    <property type="entry name" value="THROMBOSPONDIN"/>
    <property type="match status" value="1"/>
</dbReference>
<keyword evidence="5" id="KW-1185">Reference proteome</keyword>
<evidence type="ECO:0000313" key="5">
    <source>
        <dbReference type="Proteomes" id="UP001562065"/>
    </source>
</evidence>
<sequence length="475" mass="50132">MNHFNRTLLIALMAGTFGLGLAACTADGDSDRKPTVDNIDSDGDGIPDHLDNCPSMANADQADMDGDGVGDVCDPDIDGDGIANHLDNCPRMYNPDQLDSDGDGIGDACDTDTDTDGDGIDDGIDNCPLVFNPEQSDVDNDGIGDACDTDADGDGVDNDQDNCEFTANADQKDTDGNGIGDACEGDVDGDGVPDDQDNCPYLPNIDQADQDGDGVGDVCDTDRDGDGVPNDTDNCPFVANPGQEDWDGDGVGDACSGGAPDMGDADGDGIPNYLDNCPLVPNPGQEDSDGDGIGDACDTSFTCDATTTYRALDLSQFRPDTKTDGACIGCSISGRNFLADGDSETYAELRMGLAIFYGFGWFKAEALDTSVKITDKEVGFVISDPASQLLNLELLGDFITVRFYNDGKEVDSKVVGGTGLNLDLLGLGFNTKQRFLRVKVKEDLEFDSFRLDFGGFLNANKTFRVHEICTGPYNL</sequence>
<dbReference type="Proteomes" id="UP001562065">
    <property type="component" value="Unassembled WGS sequence"/>
</dbReference>
<comment type="caution">
    <text evidence="4">The sequence shown here is derived from an EMBL/GenBank/DDBJ whole genome shotgun (WGS) entry which is preliminary data.</text>
</comment>
<dbReference type="Gene3D" id="4.10.1080.10">
    <property type="entry name" value="TSP type-3 repeat"/>
    <property type="match status" value="4"/>
</dbReference>
<dbReference type="PANTHER" id="PTHR10199:SF119">
    <property type="entry name" value="RE20510P"/>
    <property type="match status" value="1"/>
</dbReference>
<dbReference type="RefSeq" id="WP_369454376.1">
    <property type="nucleotide sequence ID" value="NZ_JBGCUO010000001.1"/>
</dbReference>
<organism evidence="4 5">
    <name type="scientific">Isoalcanivorax beigongshangi</name>
    <dbReference type="NCBI Taxonomy" id="3238810"/>
    <lineage>
        <taxon>Bacteria</taxon>
        <taxon>Pseudomonadati</taxon>
        <taxon>Pseudomonadota</taxon>
        <taxon>Gammaproteobacteria</taxon>
        <taxon>Oceanospirillales</taxon>
        <taxon>Alcanivoracaceae</taxon>
        <taxon>Isoalcanivorax</taxon>
    </lineage>
</organism>
<keyword evidence="2" id="KW-0106">Calcium</keyword>
<dbReference type="Pfam" id="PF02412">
    <property type="entry name" value="TSP_3"/>
    <property type="match status" value="8"/>
</dbReference>
<dbReference type="InterPro" id="IPR028974">
    <property type="entry name" value="TSP_type-3_rpt"/>
</dbReference>
<reference evidence="4 5" key="1">
    <citation type="submission" date="2024-07" db="EMBL/GenBank/DDBJ databases">
        <authorList>
            <person name="Ren Q."/>
        </authorList>
    </citation>
    <scope>NUCLEOTIDE SEQUENCE [LARGE SCALE GENOMIC DNA]</scope>
    <source>
        <strain evidence="4 5">REN37</strain>
    </source>
</reference>
<evidence type="ECO:0000256" key="1">
    <source>
        <dbReference type="ARBA" id="ARBA00022729"/>
    </source>
</evidence>
<dbReference type="PROSITE" id="PS51257">
    <property type="entry name" value="PROKAR_LIPOPROTEIN"/>
    <property type="match status" value="1"/>
</dbReference>
<proteinExistence type="predicted"/>
<evidence type="ECO:0000313" key="4">
    <source>
        <dbReference type="EMBL" id="MEY1661132.1"/>
    </source>
</evidence>
<protein>
    <submittedName>
        <fullName evidence="4">Thrombospondin type 3 repeat-containing protein</fullName>
    </submittedName>
</protein>
<evidence type="ECO:0000256" key="2">
    <source>
        <dbReference type="ARBA" id="ARBA00022837"/>
    </source>
</evidence>
<feature type="signal peptide" evidence="3">
    <location>
        <begin position="1"/>
        <end position="22"/>
    </location>
</feature>
<dbReference type="InterPro" id="IPR017897">
    <property type="entry name" value="Thrombospondin_3_rpt"/>
</dbReference>
<name>A0ABV4AF15_9GAMM</name>
<dbReference type="SUPFAM" id="SSF103647">
    <property type="entry name" value="TSP type-3 repeat"/>
    <property type="match status" value="3"/>
</dbReference>
<evidence type="ECO:0000256" key="3">
    <source>
        <dbReference type="SAM" id="SignalP"/>
    </source>
</evidence>